<dbReference type="InterPro" id="IPR057210">
    <property type="entry name" value="DUF7888"/>
</dbReference>
<dbReference type="EMBL" id="JANIEX010000074">
    <property type="protein sequence ID" value="KAJ3574264.1"/>
    <property type="molecule type" value="Genomic_DNA"/>
</dbReference>
<comment type="caution">
    <text evidence="4">The sequence shown here is derived from an EMBL/GenBank/DDBJ whole genome shotgun (WGS) entry which is preliminary data.</text>
</comment>
<dbReference type="AlphaFoldDB" id="A0AAD5W198"/>
<evidence type="ECO:0000313" key="5">
    <source>
        <dbReference type="Proteomes" id="UP001213000"/>
    </source>
</evidence>
<gene>
    <name evidence="4" type="ORF">NP233_g1883</name>
</gene>
<accession>A0AAD5W198</accession>
<dbReference type="Proteomes" id="UP001213000">
    <property type="component" value="Unassembled WGS sequence"/>
</dbReference>
<organism evidence="4 5">
    <name type="scientific">Leucocoprinus birnbaumii</name>
    <dbReference type="NCBI Taxonomy" id="56174"/>
    <lineage>
        <taxon>Eukaryota</taxon>
        <taxon>Fungi</taxon>
        <taxon>Dikarya</taxon>
        <taxon>Basidiomycota</taxon>
        <taxon>Agaricomycotina</taxon>
        <taxon>Agaricomycetes</taxon>
        <taxon>Agaricomycetidae</taxon>
        <taxon>Agaricales</taxon>
        <taxon>Agaricineae</taxon>
        <taxon>Agaricaceae</taxon>
        <taxon>Leucocoprinus</taxon>
    </lineage>
</organism>
<feature type="domain" description="DUF7888" evidence="3">
    <location>
        <begin position="163"/>
        <end position="276"/>
    </location>
</feature>
<evidence type="ECO:0000256" key="1">
    <source>
        <dbReference type="SAM" id="MobiDB-lite"/>
    </source>
</evidence>
<feature type="signal peptide" evidence="2">
    <location>
        <begin position="1"/>
        <end position="18"/>
    </location>
</feature>
<sequence length="289" mass="32709">MRHLSTVILLAYIAVSSALPTIDLTTAPLLERGESFDSELFARGKGKDGHVPHGYKPKIKVPRDGHVPASYKPKIKVPRDGHVPASYKPKIKVPRDGHVPPSYKPTVKIPRDAFDQTLYARVISDLDSRFESDHYSGLVSRGELEVYNPRSFDLEERQFGDHGLGQAIVDVVKTIVAIIKEAVKEDNDAREKFTKETVVHGRTKFPHFNWLTCHVKHDKKFKGTEGKEWGHSHHEVDIKIGGTIGYEIYWFKEGEFHREGDGGYINWAYSGDTDKVEKNGSQLHFTEPK</sequence>
<proteinExistence type="predicted"/>
<feature type="region of interest" description="Disordered" evidence="1">
    <location>
        <begin position="43"/>
        <end position="63"/>
    </location>
</feature>
<keyword evidence="5" id="KW-1185">Reference proteome</keyword>
<name>A0AAD5W198_9AGAR</name>
<reference evidence="4" key="1">
    <citation type="submission" date="2022-07" db="EMBL/GenBank/DDBJ databases">
        <title>Genome Sequence of Leucocoprinus birnbaumii.</title>
        <authorList>
            <person name="Buettner E."/>
        </authorList>
    </citation>
    <scope>NUCLEOTIDE SEQUENCE</scope>
    <source>
        <strain evidence="4">VT141</strain>
    </source>
</reference>
<feature type="chain" id="PRO_5041932260" description="DUF7888 domain-containing protein" evidence="2">
    <location>
        <begin position="19"/>
        <end position="289"/>
    </location>
</feature>
<keyword evidence="2" id="KW-0732">Signal</keyword>
<evidence type="ECO:0000313" key="4">
    <source>
        <dbReference type="EMBL" id="KAJ3574264.1"/>
    </source>
</evidence>
<dbReference type="Pfam" id="PF25411">
    <property type="entry name" value="DUF7888"/>
    <property type="match status" value="1"/>
</dbReference>
<evidence type="ECO:0000256" key="2">
    <source>
        <dbReference type="SAM" id="SignalP"/>
    </source>
</evidence>
<evidence type="ECO:0000259" key="3">
    <source>
        <dbReference type="Pfam" id="PF25411"/>
    </source>
</evidence>
<protein>
    <recommendedName>
        <fullName evidence="3">DUF7888 domain-containing protein</fullName>
    </recommendedName>
</protein>